<dbReference type="EMBL" id="KN714667">
    <property type="protein sequence ID" value="KUI53126.1"/>
    <property type="molecule type" value="Genomic_DNA"/>
</dbReference>
<evidence type="ECO:0000313" key="3">
    <source>
        <dbReference type="Proteomes" id="UP000078576"/>
    </source>
</evidence>
<accession>A0A194UN98</accession>
<name>A0A194UN98_CYTMA</name>
<gene>
    <name evidence="2" type="ORF">VP1G_00375</name>
</gene>
<evidence type="ECO:0000256" key="1">
    <source>
        <dbReference type="SAM" id="MobiDB-lite"/>
    </source>
</evidence>
<dbReference type="STRING" id="694573.A0A194UN98"/>
<evidence type="ECO:0000313" key="2">
    <source>
        <dbReference type="EMBL" id="KUI53126.1"/>
    </source>
</evidence>
<dbReference type="OrthoDB" id="5231302at2759"/>
<organism evidence="2 3">
    <name type="scientific">Cytospora mali</name>
    <name type="common">Apple Valsa canker fungus</name>
    <name type="synonym">Valsa mali</name>
    <dbReference type="NCBI Taxonomy" id="578113"/>
    <lineage>
        <taxon>Eukaryota</taxon>
        <taxon>Fungi</taxon>
        <taxon>Dikarya</taxon>
        <taxon>Ascomycota</taxon>
        <taxon>Pezizomycotina</taxon>
        <taxon>Sordariomycetes</taxon>
        <taxon>Sordariomycetidae</taxon>
        <taxon>Diaporthales</taxon>
        <taxon>Cytosporaceae</taxon>
        <taxon>Cytospora</taxon>
    </lineage>
</organism>
<reference evidence="3" key="1">
    <citation type="submission" date="2014-12" db="EMBL/GenBank/DDBJ databases">
        <title>Genome Sequence of Valsa Canker Pathogens Uncovers a Specific Adaption of Colonization on Woody Bark.</title>
        <authorList>
            <person name="Yin Z."/>
            <person name="Liu H."/>
            <person name="Gao X."/>
            <person name="Li Z."/>
            <person name="Song N."/>
            <person name="Ke X."/>
            <person name="Dai Q."/>
            <person name="Wu Y."/>
            <person name="Sun Y."/>
            <person name="Xu J.-R."/>
            <person name="Kang Z.K."/>
            <person name="Wang L."/>
            <person name="Huang L."/>
        </authorList>
    </citation>
    <scope>NUCLEOTIDE SEQUENCE [LARGE SCALE GENOMIC DNA]</scope>
    <source>
        <strain evidence="3">SXYL134</strain>
    </source>
</reference>
<keyword evidence="3" id="KW-1185">Reference proteome</keyword>
<dbReference type="AlphaFoldDB" id="A0A194UN98"/>
<dbReference type="Proteomes" id="UP000078576">
    <property type="component" value="Unassembled WGS sequence"/>
</dbReference>
<feature type="region of interest" description="Disordered" evidence="1">
    <location>
        <begin position="1"/>
        <end position="28"/>
    </location>
</feature>
<proteinExistence type="predicted"/>
<sequence length="795" mass="87324">MYTTSPPKQPPSDLPIEDDSQHEDAPEKMLSFDDFADSIIEEAKTHTTQGIEAEPSIDISEHILNNTPSATEDTPKDSTFFDDFADMTVEEAKINGHVLGTEPTQPNMELPEPNLNGTPSTIEEVKVNRHDESSYVEEAVEQAIEPAKLAPSMPLRQVSSSTSIRLLLKDIFQRTLQYGLLPNVSAEPTTVGTDGGTPCWKVTISLDELGISASGHGSRRMLAEVAASIQFDLMLSSPEASAKLETFPRTDLTSEKAWEIIQSYCKIMSLPFAEIRKDVTRIAPDLYESRLFLGEKQLGEPAVTTVKALSSSISPLMLAHGIIKGRSDLWPAAPENPFQAKLVVGVVRMEKLQRFIKAAKYYLTMKPGRVSDASSRRSYYKIHENDGQPLKENAFVHQHKGVKSILAGLPFPPSTTRMLILAASIKCLEPAIILAALGKHGVYRRLAPGEEYSAGFMDTYTKNTVHGDHSDIILLFQRLRNMQKNPKTKDALVAGGAFDNFDPNSIRSLSAAARDIERILRSASLVGYPGQELNIQPLDSELQVRMEPYGGQLNTNSTKMGIVRHLMALGFGHNIAQYGYGTLAPGAEPELRVGSQTVHIGSPLRAPMNPRQLQKNLEKGPLVVLSGTSEHPDGHGLSAEYSSPISTWQAVLFGENLSLAEDTKVPALPSAAQLVVNGWLPVLVKSDALGVSDYEIRDIVMEARDVLHRAMRKATQDYVQHSWTSLELYDLLKGLPTDVIMNTKKQNTALDKAVKREEGDTIEGKNNDALVEDANVLPLDPKAVSEDDEFEFTES</sequence>
<protein>
    <submittedName>
        <fullName evidence="2">Uncharacterized protein</fullName>
    </submittedName>
</protein>